<comment type="similarity">
    <text evidence="7">Belongs to the binding-protein-dependent transport system permease family.</text>
</comment>
<feature type="transmembrane region" description="Helical" evidence="7">
    <location>
        <begin position="125"/>
        <end position="152"/>
    </location>
</feature>
<feature type="transmembrane region" description="Helical" evidence="7">
    <location>
        <begin position="81"/>
        <end position="104"/>
    </location>
</feature>
<dbReference type="RefSeq" id="WP_389361368.1">
    <property type="nucleotide sequence ID" value="NZ_JBIACK010000005.1"/>
</dbReference>
<reference evidence="9 10" key="1">
    <citation type="submission" date="2024-08" db="EMBL/GenBank/DDBJ databases">
        <title>Two novel Cytobacillus novel species.</title>
        <authorList>
            <person name="Liu G."/>
        </authorList>
    </citation>
    <scope>NUCLEOTIDE SEQUENCE [LARGE SCALE GENOMIC DNA]</scope>
    <source>
        <strain evidence="9 10">FJAT-54145</strain>
    </source>
</reference>
<keyword evidence="10" id="KW-1185">Reference proteome</keyword>
<dbReference type="InterPro" id="IPR000515">
    <property type="entry name" value="MetI-like"/>
</dbReference>
<proteinExistence type="inferred from homology"/>
<dbReference type="PANTHER" id="PTHR30043">
    <property type="entry name" value="PHOSPHONATES TRANSPORT SYSTEM PERMEASE PROTEIN"/>
    <property type="match status" value="1"/>
</dbReference>
<comment type="subcellular location">
    <subcellularLocation>
        <location evidence="2">Cell envelope</location>
    </subcellularLocation>
    <subcellularLocation>
        <location evidence="7">Cell membrane</location>
        <topology evidence="7">Multi-pass membrane protein</topology>
    </subcellularLocation>
    <subcellularLocation>
        <location evidence="1">Membrane</location>
        <topology evidence="1">Multi-pass membrane protein</topology>
    </subcellularLocation>
</comment>
<evidence type="ECO:0000256" key="4">
    <source>
        <dbReference type="ARBA" id="ARBA00022692"/>
    </source>
</evidence>
<evidence type="ECO:0000256" key="5">
    <source>
        <dbReference type="ARBA" id="ARBA00022989"/>
    </source>
</evidence>
<dbReference type="NCBIfam" id="TIGR01097">
    <property type="entry name" value="PhnE"/>
    <property type="match status" value="1"/>
</dbReference>
<evidence type="ECO:0000256" key="3">
    <source>
        <dbReference type="ARBA" id="ARBA00022448"/>
    </source>
</evidence>
<feature type="domain" description="ABC transmembrane type-1" evidence="8">
    <location>
        <begin position="77"/>
        <end position="260"/>
    </location>
</feature>
<name>A0ABW6KFB8_9BACI</name>
<dbReference type="Proteomes" id="UP001601059">
    <property type="component" value="Unassembled WGS sequence"/>
</dbReference>
<feature type="transmembrane region" description="Helical" evidence="7">
    <location>
        <begin position="17"/>
        <end position="35"/>
    </location>
</feature>
<keyword evidence="4 7" id="KW-0812">Transmembrane</keyword>
<keyword evidence="3 7" id="KW-0813">Transport</keyword>
<evidence type="ECO:0000313" key="10">
    <source>
        <dbReference type="Proteomes" id="UP001601059"/>
    </source>
</evidence>
<organism evidence="9 10">
    <name type="scientific">Cytobacillus spartinae</name>
    <dbReference type="NCBI Taxonomy" id="3299023"/>
    <lineage>
        <taxon>Bacteria</taxon>
        <taxon>Bacillati</taxon>
        <taxon>Bacillota</taxon>
        <taxon>Bacilli</taxon>
        <taxon>Bacillales</taxon>
        <taxon>Bacillaceae</taxon>
        <taxon>Cytobacillus</taxon>
    </lineage>
</organism>
<dbReference type="PROSITE" id="PS50928">
    <property type="entry name" value="ABC_TM1"/>
    <property type="match status" value="1"/>
</dbReference>
<sequence>MSQTTRKNIVKPKKNRVRLWSIYITLALIYIWAFAGTDVPEIKETAAQISKAIFSGMFNPDWGYVYMPEGEDLLRGLLDTLAIAILGTFISAILCIPFAFWAANNMSKGRAIPSSGKFMLGFIRTFPDIVMAILFIKAVGPGSFAGVLALGLGSIGMLGKLFSEEIENMDLGPTEALTATGASRLQVLWFAVIPQVLPGFLSYTLYRFEINIRSASILGIIGAGGIGTPLIFALSSRDWDRVGVILLGIIVMVTIIDIISGAIRKRIV</sequence>
<keyword evidence="5 7" id="KW-1133">Transmembrane helix</keyword>
<feature type="transmembrane region" description="Helical" evidence="7">
    <location>
        <begin position="242"/>
        <end position="263"/>
    </location>
</feature>
<evidence type="ECO:0000256" key="2">
    <source>
        <dbReference type="ARBA" id="ARBA00004196"/>
    </source>
</evidence>
<evidence type="ECO:0000256" key="1">
    <source>
        <dbReference type="ARBA" id="ARBA00004141"/>
    </source>
</evidence>
<evidence type="ECO:0000259" key="8">
    <source>
        <dbReference type="PROSITE" id="PS50928"/>
    </source>
</evidence>
<feature type="transmembrane region" description="Helical" evidence="7">
    <location>
        <begin position="217"/>
        <end position="236"/>
    </location>
</feature>
<evidence type="ECO:0000256" key="6">
    <source>
        <dbReference type="ARBA" id="ARBA00023136"/>
    </source>
</evidence>
<dbReference type="InterPro" id="IPR035906">
    <property type="entry name" value="MetI-like_sf"/>
</dbReference>
<evidence type="ECO:0000256" key="7">
    <source>
        <dbReference type="RuleBase" id="RU363032"/>
    </source>
</evidence>
<dbReference type="CDD" id="cd06261">
    <property type="entry name" value="TM_PBP2"/>
    <property type="match status" value="1"/>
</dbReference>
<dbReference type="EMBL" id="JBIACK010000005">
    <property type="protein sequence ID" value="MFE8701402.1"/>
    <property type="molecule type" value="Genomic_DNA"/>
</dbReference>
<keyword evidence="6 7" id="KW-0472">Membrane</keyword>
<comment type="caution">
    <text evidence="9">The sequence shown here is derived from an EMBL/GenBank/DDBJ whole genome shotgun (WGS) entry which is preliminary data.</text>
</comment>
<accession>A0ABW6KFB8</accession>
<evidence type="ECO:0000313" key="9">
    <source>
        <dbReference type="EMBL" id="MFE8701402.1"/>
    </source>
</evidence>
<protein>
    <submittedName>
        <fullName evidence="9">Phosphonate ABC transporter, permease protein PhnE</fullName>
    </submittedName>
</protein>
<dbReference type="PANTHER" id="PTHR30043:SF8">
    <property type="entry name" value="ABC TRANSPORTER, PERMEASE PROTEIN CC0363, PUTATIVE-RELATED"/>
    <property type="match status" value="1"/>
</dbReference>
<dbReference type="InterPro" id="IPR005769">
    <property type="entry name" value="PhnE/PtxC"/>
</dbReference>
<gene>
    <name evidence="9" type="primary">phnE</name>
    <name evidence="9" type="ORF">ACFYKX_12425</name>
</gene>
<feature type="transmembrane region" description="Helical" evidence="7">
    <location>
        <begin position="187"/>
        <end position="205"/>
    </location>
</feature>
<dbReference type="Pfam" id="PF00528">
    <property type="entry name" value="BPD_transp_1"/>
    <property type="match status" value="1"/>
</dbReference>
<dbReference type="SUPFAM" id="SSF161098">
    <property type="entry name" value="MetI-like"/>
    <property type="match status" value="1"/>
</dbReference>
<dbReference type="Gene3D" id="1.10.3720.10">
    <property type="entry name" value="MetI-like"/>
    <property type="match status" value="1"/>
</dbReference>